<keyword evidence="7 10" id="KW-1278">Translocase</keyword>
<dbReference type="HAMAP" id="MF_01456">
    <property type="entry name" value="NDH1_NuoK"/>
    <property type="match status" value="1"/>
</dbReference>
<comment type="subcellular location">
    <subcellularLocation>
        <location evidence="10">Cell membrane</location>
        <topology evidence="10">Multi-pass membrane protein</topology>
    </subcellularLocation>
    <subcellularLocation>
        <location evidence="2">Membrane</location>
        <topology evidence="2">Multi-pass membrane protein</topology>
    </subcellularLocation>
</comment>
<evidence type="ECO:0000256" key="7">
    <source>
        <dbReference type="ARBA" id="ARBA00022967"/>
    </source>
</evidence>
<organism evidence="12 13">
    <name type="scientific">Caldithrix abyssi DSM 13497</name>
    <dbReference type="NCBI Taxonomy" id="880073"/>
    <lineage>
        <taxon>Bacteria</taxon>
        <taxon>Pseudomonadati</taxon>
        <taxon>Calditrichota</taxon>
        <taxon>Calditrichia</taxon>
        <taxon>Calditrichales</taxon>
        <taxon>Calditrichaceae</taxon>
        <taxon>Caldithrix</taxon>
    </lineage>
</organism>
<dbReference type="RefSeq" id="WP_006927747.1">
    <property type="nucleotide sequence ID" value="NZ_CM001402.1"/>
</dbReference>
<dbReference type="STRING" id="880073.Cabys_4047"/>
<keyword evidence="6 10" id="KW-0874">Quinone</keyword>
<dbReference type="AlphaFoldDB" id="H1XWE2"/>
<dbReference type="PANTHER" id="PTHR11434">
    <property type="entry name" value="NADH-UBIQUINONE OXIDOREDUCTASE SUBUNIT ND4L"/>
    <property type="match status" value="1"/>
</dbReference>
<evidence type="ECO:0000256" key="2">
    <source>
        <dbReference type="ARBA" id="ARBA00004141"/>
    </source>
</evidence>
<evidence type="ECO:0000256" key="1">
    <source>
        <dbReference type="ARBA" id="ARBA00002378"/>
    </source>
</evidence>
<evidence type="ECO:0000256" key="10">
    <source>
        <dbReference type="HAMAP-Rule" id="MF_01456"/>
    </source>
</evidence>
<keyword evidence="8 10" id="KW-1133">Transmembrane helix</keyword>
<dbReference type="NCBIfam" id="NF004319">
    <property type="entry name" value="PRK05715.1-1"/>
    <property type="match status" value="1"/>
</dbReference>
<keyword evidence="9 10" id="KW-0472">Membrane</keyword>
<keyword evidence="4 10" id="KW-0813">Transport</keyword>
<sequence length="102" mass="10888">MSSVSLNTGLLIASIMFFTGFVGVMIRKNIMFMLISVEIMLNAAGLAFVFAGAHHGLADGQVMFLFILTMAAAEVAVGLALLIQIYQKFKTLNSDAASNLRG</sequence>
<accession>H1XWE2</accession>
<dbReference type="EMBL" id="CM001402">
    <property type="protein sequence ID" value="EHO40724.1"/>
    <property type="molecule type" value="Genomic_DNA"/>
</dbReference>
<reference evidence="11 14" key="2">
    <citation type="submission" date="2016-11" db="EMBL/GenBank/DDBJ databases">
        <title>Genomic analysis of Caldithrix abyssi and proposal of a novel bacterial phylum Caldithrichaeota.</title>
        <authorList>
            <person name="Kublanov I."/>
            <person name="Sigalova O."/>
            <person name="Gavrilov S."/>
            <person name="Lebedinsky A."/>
            <person name="Ivanova N."/>
            <person name="Daum C."/>
            <person name="Reddy T."/>
            <person name="Klenk H.P."/>
            <person name="Goker M."/>
            <person name="Reva O."/>
            <person name="Miroshnichenko M."/>
            <person name="Kyprides N."/>
            <person name="Woyke T."/>
            <person name="Gelfand M."/>
        </authorList>
    </citation>
    <scope>NUCLEOTIDE SEQUENCE [LARGE SCALE GENOMIC DNA]</scope>
    <source>
        <strain evidence="11 14">LF13</strain>
    </source>
</reference>
<comment type="subunit">
    <text evidence="10">NDH-1 is composed of 14 different subunits. Subunits NuoA, H, J, K, L, M, N constitute the membrane sector of the complex.</text>
</comment>
<dbReference type="GO" id="GO:0042773">
    <property type="term" value="P:ATP synthesis coupled electron transport"/>
    <property type="evidence" value="ECO:0007669"/>
    <property type="project" value="InterPro"/>
</dbReference>
<evidence type="ECO:0000256" key="8">
    <source>
        <dbReference type="ARBA" id="ARBA00022989"/>
    </source>
</evidence>
<dbReference type="EC" id="7.1.1.-" evidence="10"/>
<proteinExistence type="inferred from homology"/>
<dbReference type="HOGENOM" id="CLU_144724_0_1_0"/>
<evidence type="ECO:0000313" key="13">
    <source>
        <dbReference type="Proteomes" id="UP000004671"/>
    </source>
</evidence>
<dbReference type="InParanoid" id="H1XWE2"/>
<dbReference type="GO" id="GO:0050136">
    <property type="term" value="F:NADH dehydrogenase (quinone) (non-electrogenic) activity"/>
    <property type="evidence" value="ECO:0007669"/>
    <property type="project" value="UniProtKB-UniRule"/>
</dbReference>
<dbReference type="Proteomes" id="UP000004671">
    <property type="component" value="Chromosome"/>
</dbReference>
<keyword evidence="5 10" id="KW-0812">Transmembrane</keyword>
<comment type="similarity">
    <text evidence="3 10">Belongs to the complex I subunit 4L family.</text>
</comment>
<evidence type="ECO:0000256" key="6">
    <source>
        <dbReference type="ARBA" id="ARBA00022719"/>
    </source>
</evidence>
<evidence type="ECO:0000313" key="11">
    <source>
        <dbReference type="EMBL" id="APF20792.1"/>
    </source>
</evidence>
<reference evidence="12 13" key="1">
    <citation type="submission" date="2011-09" db="EMBL/GenBank/DDBJ databases">
        <title>The permanent draft genome of Caldithrix abyssi DSM 13497.</title>
        <authorList>
            <consortium name="US DOE Joint Genome Institute (JGI-PGF)"/>
            <person name="Lucas S."/>
            <person name="Han J."/>
            <person name="Lapidus A."/>
            <person name="Bruce D."/>
            <person name="Goodwin L."/>
            <person name="Pitluck S."/>
            <person name="Peters L."/>
            <person name="Kyrpides N."/>
            <person name="Mavromatis K."/>
            <person name="Ivanova N."/>
            <person name="Mikhailova N."/>
            <person name="Chertkov O."/>
            <person name="Detter J.C."/>
            <person name="Tapia R."/>
            <person name="Han C."/>
            <person name="Land M."/>
            <person name="Hauser L."/>
            <person name="Markowitz V."/>
            <person name="Cheng J.-F."/>
            <person name="Hugenholtz P."/>
            <person name="Woyke T."/>
            <person name="Wu D."/>
            <person name="Spring S."/>
            <person name="Brambilla E."/>
            <person name="Klenk H.-P."/>
            <person name="Eisen J.A."/>
        </authorList>
    </citation>
    <scope>NUCLEOTIDE SEQUENCE [LARGE SCALE GENOMIC DNA]</scope>
    <source>
        <strain evidence="12 13">DSM 13497</strain>
    </source>
</reference>
<dbReference type="KEGG" id="caby:Cabys_4047"/>
<keyword evidence="13" id="KW-1185">Reference proteome</keyword>
<dbReference type="PANTHER" id="PTHR11434:SF16">
    <property type="entry name" value="NADH-UBIQUINONE OXIDOREDUCTASE CHAIN 4L"/>
    <property type="match status" value="1"/>
</dbReference>
<keyword evidence="10" id="KW-0520">NAD</keyword>
<keyword evidence="10" id="KW-0830">Ubiquinone</keyword>
<dbReference type="Proteomes" id="UP000183868">
    <property type="component" value="Chromosome"/>
</dbReference>
<dbReference type="Pfam" id="PF00420">
    <property type="entry name" value="Oxidored_q2"/>
    <property type="match status" value="1"/>
</dbReference>
<dbReference type="PaxDb" id="880073-Calab_1096"/>
<protein>
    <recommendedName>
        <fullName evidence="10">NADH-quinone oxidoreductase subunit K</fullName>
        <ecNumber evidence="10">7.1.1.-</ecNumber>
    </recommendedName>
    <alternativeName>
        <fullName evidence="10">NADH dehydrogenase I subunit K</fullName>
    </alternativeName>
    <alternativeName>
        <fullName evidence="10">NDH-1 subunit K</fullName>
    </alternativeName>
</protein>
<evidence type="ECO:0000313" key="14">
    <source>
        <dbReference type="Proteomes" id="UP000183868"/>
    </source>
</evidence>
<feature type="transmembrane region" description="Helical" evidence="10">
    <location>
        <begin position="63"/>
        <end position="83"/>
    </location>
</feature>
<name>H1XWE2_CALAY</name>
<evidence type="ECO:0000313" key="12">
    <source>
        <dbReference type="EMBL" id="EHO40724.1"/>
    </source>
</evidence>
<evidence type="ECO:0000256" key="5">
    <source>
        <dbReference type="ARBA" id="ARBA00022692"/>
    </source>
</evidence>
<comment type="catalytic activity">
    <reaction evidence="10">
        <text>a quinone + NADH + 5 H(+)(in) = a quinol + NAD(+) + 4 H(+)(out)</text>
        <dbReference type="Rhea" id="RHEA:57888"/>
        <dbReference type="ChEBI" id="CHEBI:15378"/>
        <dbReference type="ChEBI" id="CHEBI:24646"/>
        <dbReference type="ChEBI" id="CHEBI:57540"/>
        <dbReference type="ChEBI" id="CHEBI:57945"/>
        <dbReference type="ChEBI" id="CHEBI:132124"/>
    </reaction>
</comment>
<dbReference type="GO" id="GO:0030964">
    <property type="term" value="C:NADH dehydrogenase complex"/>
    <property type="evidence" value="ECO:0007669"/>
    <property type="project" value="TreeGrafter"/>
</dbReference>
<feature type="transmembrane region" description="Helical" evidence="10">
    <location>
        <begin position="31"/>
        <end position="51"/>
    </location>
</feature>
<dbReference type="Gene3D" id="1.10.287.3510">
    <property type="match status" value="1"/>
</dbReference>
<comment type="function">
    <text evidence="1 10">NDH-1 shuttles electrons from NADH, via FMN and iron-sulfur (Fe-S) centers, to quinones in the respiratory chain. The immediate electron acceptor for the enzyme in this species is believed to be ubiquinone. Couples the redox reaction to proton translocation (for every two electrons transferred, four hydrogen ions are translocated across the cytoplasmic membrane), and thus conserves the redox energy in a proton gradient.</text>
</comment>
<dbReference type="eggNOG" id="COG0713">
    <property type="taxonomic scope" value="Bacteria"/>
</dbReference>
<evidence type="ECO:0000256" key="3">
    <source>
        <dbReference type="ARBA" id="ARBA00010519"/>
    </source>
</evidence>
<dbReference type="OrthoDB" id="9810120at2"/>
<dbReference type="EMBL" id="CP018099">
    <property type="protein sequence ID" value="APF20792.1"/>
    <property type="molecule type" value="Genomic_DNA"/>
</dbReference>
<keyword evidence="10" id="KW-1003">Cell membrane</keyword>
<dbReference type="InterPro" id="IPR039428">
    <property type="entry name" value="NUOK/Mnh_C1-like"/>
</dbReference>
<dbReference type="NCBIfam" id="NF004320">
    <property type="entry name" value="PRK05715.1-2"/>
    <property type="match status" value="1"/>
</dbReference>
<gene>
    <name evidence="10 11" type="primary">nuoK</name>
    <name evidence="11" type="ORF">Cabys_4047</name>
    <name evidence="12" type="ORF">Calab_1096</name>
</gene>
<dbReference type="FunFam" id="1.10.287.3510:FF:000001">
    <property type="entry name" value="NADH-quinone oxidoreductase subunit K"/>
    <property type="match status" value="1"/>
</dbReference>
<dbReference type="GO" id="GO:0005886">
    <property type="term" value="C:plasma membrane"/>
    <property type="evidence" value="ECO:0007669"/>
    <property type="project" value="UniProtKB-SubCell"/>
</dbReference>
<evidence type="ECO:0000256" key="4">
    <source>
        <dbReference type="ARBA" id="ARBA00022448"/>
    </source>
</evidence>
<dbReference type="FunCoup" id="H1XWE2">
    <property type="interactions" value="252"/>
</dbReference>
<evidence type="ECO:0000256" key="9">
    <source>
        <dbReference type="ARBA" id="ARBA00023136"/>
    </source>
</evidence>
<dbReference type="InterPro" id="IPR001133">
    <property type="entry name" value="NADH_UbQ_OxRdtase_chain4L/K"/>
</dbReference>
<dbReference type="GO" id="GO:0048038">
    <property type="term" value="F:quinone binding"/>
    <property type="evidence" value="ECO:0007669"/>
    <property type="project" value="UniProtKB-KW"/>
</dbReference>
<feature type="transmembrane region" description="Helical" evidence="10">
    <location>
        <begin position="6"/>
        <end position="24"/>
    </location>
</feature>